<evidence type="ECO:0000256" key="11">
    <source>
        <dbReference type="ARBA" id="ARBA00022737"/>
    </source>
</evidence>
<reference evidence="22" key="1">
    <citation type="submission" date="2012-01" db="EMBL/GenBank/DDBJ databases">
        <title>The Genome Sequence of Oreochromis niloticus (Nile Tilapia).</title>
        <authorList>
            <consortium name="Broad Institute Genome Assembly Team"/>
            <consortium name="Broad Institute Sequencing Platform"/>
            <person name="Di Palma F."/>
            <person name="Johnson J."/>
            <person name="Lander E.S."/>
            <person name="Lindblad-Toh K."/>
        </authorList>
    </citation>
    <scope>NUCLEOTIDE SEQUENCE [LARGE SCALE GENOMIC DNA]</scope>
</reference>
<protein>
    <recommendedName>
        <fullName evidence="16">TNF receptor-associated factor</fullName>
        <ecNumber evidence="16">2.3.2.27</ecNumber>
    </recommendedName>
</protein>
<dbReference type="FunFam" id="3.30.40.10:FF:000179">
    <property type="entry name" value="TNF receptor-associated factor"/>
    <property type="match status" value="1"/>
</dbReference>
<dbReference type="CDD" id="cd16643">
    <property type="entry name" value="mRING-HC-C3HC3D_TRAF6"/>
    <property type="match status" value="1"/>
</dbReference>
<dbReference type="GO" id="GO:0042981">
    <property type="term" value="P:regulation of apoptotic process"/>
    <property type="evidence" value="ECO:0007669"/>
    <property type="project" value="InterPro"/>
</dbReference>
<dbReference type="InParanoid" id="A0A669DA95"/>
<comment type="pathway">
    <text evidence="5">Protein modification; protein ubiquitination.</text>
</comment>
<keyword evidence="7 16" id="KW-0963">Cytoplasm</keyword>
<dbReference type="GO" id="GO:0016567">
    <property type="term" value="P:protein ubiquitination"/>
    <property type="evidence" value="ECO:0007669"/>
    <property type="project" value="UniProtKB-UniPathway"/>
</dbReference>
<dbReference type="Pfam" id="PF13923">
    <property type="entry name" value="zf-C3HC4_2"/>
    <property type="match status" value="1"/>
</dbReference>
<feature type="domain" description="MATH" evidence="19">
    <location>
        <begin position="442"/>
        <end position="589"/>
    </location>
</feature>
<evidence type="ECO:0000256" key="1">
    <source>
        <dbReference type="ARBA" id="ARBA00000900"/>
    </source>
</evidence>
<dbReference type="PIRSF" id="PIRSF015614">
    <property type="entry name" value="TRAF"/>
    <property type="match status" value="1"/>
</dbReference>
<organism evidence="21 22">
    <name type="scientific">Oreochromis niloticus</name>
    <name type="common">Nile tilapia</name>
    <name type="synonym">Tilapia nilotica</name>
    <dbReference type="NCBI Taxonomy" id="8128"/>
    <lineage>
        <taxon>Eukaryota</taxon>
        <taxon>Metazoa</taxon>
        <taxon>Chordata</taxon>
        <taxon>Craniata</taxon>
        <taxon>Vertebrata</taxon>
        <taxon>Euteleostomi</taxon>
        <taxon>Actinopterygii</taxon>
        <taxon>Neopterygii</taxon>
        <taxon>Teleostei</taxon>
        <taxon>Neoteleostei</taxon>
        <taxon>Acanthomorphata</taxon>
        <taxon>Ovalentaria</taxon>
        <taxon>Cichlomorphae</taxon>
        <taxon>Cichliformes</taxon>
        <taxon>Cichlidae</taxon>
        <taxon>African cichlids</taxon>
        <taxon>Pseudocrenilabrinae</taxon>
        <taxon>Oreochromini</taxon>
        <taxon>Oreochromis</taxon>
    </lineage>
</organism>
<evidence type="ECO:0000256" key="2">
    <source>
        <dbReference type="ARBA" id="ARBA00004123"/>
    </source>
</evidence>
<keyword evidence="13" id="KW-0833">Ubl conjugation pathway</keyword>
<dbReference type="CDD" id="cd03776">
    <property type="entry name" value="MATH_TRAF6"/>
    <property type="match status" value="1"/>
</dbReference>
<dbReference type="GO" id="GO:0005634">
    <property type="term" value="C:nucleus"/>
    <property type="evidence" value="ECO:0007669"/>
    <property type="project" value="UniProtKB-SubCell"/>
</dbReference>
<evidence type="ECO:0000256" key="13">
    <source>
        <dbReference type="ARBA" id="ARBA00022786"/>
    </source>
</evidence>
<reference evidence="21" key="3">
    <citation type="submission" date="2025-09" db="UniProtKB">
        <authorList>
            <consortium name="Ensembl"/>
        </authorList>
    </citation>
    <scope>IDENTIFICATION</scope>
</reference>
<dbReference type="Pfam" id="PF18048">
    <property type="entry name" value="TRAF6_Z2"/>
    <property type="match status" value="1"/>
</dbReference>
<dbReference type="SMART" id="SM00184">
    <property type="entry name" value="RING"/>
    <property type="match status" value="1"/>
</dbReference>
<comment type="subcellular location">
    <subcellularLocation>
        <location evidence="4">Cytoplasm</location>
        <location evidence="4">Cell cortex</location>
    </subcellularLocation>
    <subcellularLocation>
        <location evidence="3">Lipid droplet</location>
    </subcellularLocation>
    <subcellularLocation>
        <location evidence="2">Nucleus</location>
    </subcellularLocation>
</comment>
<dbReference type="InterPro" id="IPR001841">
    <property type="entry name" value="Znf_RING"/>
</dbReference>
<dbReference type="InterPro" id="IPR027139">
    <property type="entry name" value="TRAF6_RING-HC"/>
</dbReference>
<comment type="similarity">
    <text evidence="6">Belongs to the TNF receptor-associated factor family. A subfamily.</text>
</comment>
<dbReference type="FunCoup" id="A0A669DA95">
    <property type="interactions" value="739"/>
</dbReference>
<evidence type="ECO:0000256" key="17">
    <source>
        <dbReference type="PROSITE-ProRule" id="PRU00207"/>
    </source>
</evidence>
<keyword evidence="8" id="KW-0551">Lipid droplet</keyword>
<dbReference type="PROSITE" id="PS50145">
    <property type="entry name" value="ZF_TRAF"/>
    <property type="match status" value="2"/>
</dbReference>
<evidence type="ECO:0000256" key="15">
    <source>
        <dbReference type="ARBA" id="ARBA00023242"/>
    </source>
</evidence>
<dbReference type="InterPro" id="IPR041310">
    <property type="entry name" value="TRAF6_Z2"/>
</dbReference>
<dbReference type="InterPro" id="IPR013083">
    <property type="entry name" value="Znf_RING/FYVE/PHD"/>
</dbReference>
<dbReference type="Pfam" id="PF21355">
    <property type="entry name" value="TRAF-mep_MATH"/>
    <property type="match status" value="1"/>
</dbReference>
<dbReference type="InterPro" id="IPR012227">
    <property type="entry name" value="TNF_rcpt-assoc_TRAF_met"/>
</dbReference>
<comment type="catalytic activity">
    <reaction evidence="1 16">
        <text>S-ubiquitinyl-[E2 ubiquitin-conjugating enzyme]-L-cysteine + [acceptor protein]-L-lysine = [E2 ubiquitin-conjugating enzyme]-L-cysteine + N(6)-ubiquitinyl-[acceptor protein]-L-lysine.</text>
        <dbReference type="EC" id="2.3.2.27"/>
    </reaction>
</comment>
<dbReference type="GO" id="GO:0043122">
    <property type="term" value="P:regulation of canonical NF-kappaB signal transduction"/>
    <property type="evidence" value="ECO:0007669"/>
    <property type="project" value="InterPro"/>
</dbReference>
<dbReference type="InterPro" id="IPR049342">
    <property type="entry name" value="TRAF1-6_MATH_dom"/>
</dbReference>
<keyword evidence="15" id="KW-0539">Nucleus</keyword>
<dbReference type="GO" id="GO:0008270">
    <property type="term" value="F:zinc ion binding"/>
    <property type="evidence" value="ECO:0007669"/>
    <property type="project" value="UniProtKB-UniRule"/>
</dbReference>
<dbReference type="PROSITE" id="PS50089">
    <property type="entry name" value="ZF_RING_2"/>
    <property type="match status" value="1"/>
</dbReference>
<dbReference type="GO" id="GO:0061630">
    <property type="term" value="F:ubiquitin protein ligase activity"/>
    <property type="evidence" value="ECO:0007669"/>
    <property type="project" value="UniProtKB-EC"/>
</dbReference>
<dbReference type="GO" id="GO:0045087">
    <property type="term" value="P:innate immune response"/>
    <property type="evidence" value="ECO:0007669"/>
    <property type="project" value="Ensembl"/>
</dbReference>
<dbReference type="GO" id="GO:0031663">
    <property type="term" value="P:lipopolysaccharide-mediated signaling pathway"/>
    <property type="evidence" value="ECO:0007669"/>
    <property type="project" value="TreeGrafter"/>
</dbReference>
<keyword evidence="22" id="KW-1185">Reference proteome</keyword>
<dbReference type="AlphaFoldDB" id="A0A669DA95"/>
<name>A0A669DA95_ORENI</name>
<evidence type="ECO:0000256" key="6">
    <source>
        <dbReference type="ARBA" id="ARBA00006608"/>
    </source>
</evidence>
<feature type="domain" description="TRAF-type" evidence="20">
    <location>
        <begin position="199"/>
        <end position="247"/>
    </location>
</feature>
<dbReference type="Gene3D" id="3.30.40.10">
    <property type="entry name" value="Zinc/RING finger domain, C3HC4 (zinc finger)"/>
    <property type="match status" value="3"/>
</dbReference>
<evidence type="ECO:0000313" key="22">
    <source>
        <dbReference type="Proteomes" id="UP000005207"/>
    </source>
</evidence>
<gene>
    <name evidence="21" type="primary">TRAF6</name>
    <name evidence="21" type="synonym">traf6</name>
</gene>
<dbReference type="FunFam" id="2.60.210.10:FF:000010">
    <property type="entry name" value="TNF receptor-associated factor"/>
    <property type="match status" value="1"/>
</dbReference>
<dbReference type="PANTHER" id="PTHR10131">
    <property type="entry name" value="TNF RECEPTOR ASSOCIATED FACTOR"/>
    <property type="match status" value="1"/>
</dbReference>
<dbReference type="GO" id="GO:0141124">
    <property type="term" value="P:intracellular signaling cassette"/>
    <property type="evidence" value="ECO:0007669"/>
    <property type="project" value="UniProtKB-ARBA"/>
</dbReference>
<feature type="domain" description="TRAF-type" evidence="20">
    <location>
        <begin position="256"/>
        <end position="310"/>
    </location>
</feature>
<dbReference type="GO" id="GO:0005811">
    <property type="term" value="C:lipid droplet"/>
    <property type="evidence" value="ECO:0007669"/>
    <property type="project" value="UniProtKB-SubCell"/>
</dbReference>
<evidence type="ECO:0000256" key="7">
    <source>
        <dbReference type="ARBA" id="ARBA00022490"/>
    </source>
</evidence>
<dbReference type="InterPro" id="IPR017907">
    <property type="entry name" value="Znf_RING_CS"/>
</dbReference>
<dbReference type="Proteomes" id="UP000005207">
    <property type="component" value="Linkage group LG1"/>
</dbReference>
<proteinExistence type="inferred from homology"/>
<dbReference type="Pfam" id="PF02176">
    <property type="entry name" value="zf-TRAF"/>
    <property type="match status" value="1"/>
</dbReference>
<evidence type="ECO:0000313" key="21">
    <source>
        <dbReference type="Ensembl" id="ENSONIP00000057481.1"/>
    </source>
</evidence>
<dbReference type="FunFam" id="3.30.40.10:FF:000211">
    <property type="entry name" value="TNF receptor-associated factor"/>
    <property type="match status" value="1"/>
</dbReference>
<keyword evidence="11" id="KW-0677">Repeat</keyword>
<keyword evidence="12 17" id="KW-0863">Zinc-finger</keyword>
<evidence type="ECO:0000256" key="8">
    <source>
        <dbReference type="ARBA" id="ARBA00022677"/>
    </source>
</evidence>
<dbReference type="GO" id="GO:0009615">
    <property type="term" value="P:response to virus"/>
    <property type="evidence" value="ECO:0007669"/>
    <property type="project" value="Ensembl"/>
</dbReference>
<feature type="zinc finger region" description="TRAF-type" evidence="17">
    <location>
        <begin position="199"/>
        <end position="247"/>
    </location>
</feature>
<dbReference type="InterPro" id="IPR037309">
    <property type="entry name" value="TRAF6_MATH"/>
</dbReference>
<dbReference type="InterPro" id="IPR001293">
    <property type="entry name" value="Znf_TRAF"/>
</dbReference>
<keyword evidence="9" id="KW-0808">Transferase</keyword>
<evidence type="ECO:0000256" key="12">
    <source>
        <dbReference type="ARBA" id="ARBA00022771"/>
    </source>
</evidence>
<dbReference type="UniPathway" id="UPA00143"/>
<feature type="zinc finger region" description="TRAF-type" evidence="17">
    <location>
        <begin position="256"/>
        <end position="310"/>
    </location>
</feature>
<keyword evidence="10 16" id="KW-0479">Metal-binding</keyword>
<dbReference type="GO" id="GO:0045893">
    <property type="term" value="P:positive regulation of DNA-templated transcription"/>
    <property type="evidence" value="ECO:0007669"/>
    <property type="project" value="Ensembl"/>
</dbReference>
<evidence type="ECO:0000256" key="16">
    <source>
        <dbReference type="PIRNR" id="PIRNR015614"/>
    </source>
</evidence>
<dbReference type="SUPFAM" id="SSF49599">
    <property type="entry name" value="TRAF domain-like"/>
    <property type="match status" value="3"/>
</dbReference>
<evidence type="ECO:0000256" key="4">
    <source>
        <dbReference type="ARBA" id="ARBA00004544"/>
    </source>
</evidence>
<dbReference type="GO" id="GO:0005164">
    <property type="term" value="F:tumor necrosis factor receptor binding"/>
    <property type="evidence" value="ECO:0007669"/>
    <property type="project" value="UniProtKB-UniRule"/>
</dbReference>
<evidence type="ECO:0000259" key="18">
    <source>
        <dbReference type="PROSITE" id="PS50089"/>
    </source>
</evidence>
<evidence type="ECO:0000256" key="5">
    <source>
        <dbReference type="ARBA" id="ARBA00004906"/>
    </source>
</evidence>
<dbReference type="InterPro" id="IPR002083">
    <property type="entry name" value="MATH/TRAF_dom"/>
</dbReference>
<evidence type="ECO:0000256" key="3">
    <source>
        <dbReference type="ARBA" id="ARBA00004502"/>
    </source>
</evidence>
<dbReference type="Gene3D" id="2.60.210.10">
    <property type="entry name" value="Apoptosis, Tumor Necrosis Factor Receptor Associated Protein 2, Chain A"/>
    <property type="match status" value="1"/>
</dbReference>
<dbReference type="InterPro" id="IPR008974">
    <property type="entry name" value="TRAF-like"/>
</dbReference>
<accession>A0A669DA95</accession>
<dbReference type="PANTHER" id="PTHR10131:SF152">
    <property type="entry name" value="TNF RECEPTOR-ASSOCIATED FACTOR 6"/>
    <property type="match status" value="1"/>
</dbReference>
<evidence type="ECO:0000256" key="10">
    <source>
        <dbReference type="ARBA" id="ARBA00022723"/>
    </source>
</evidence>
<evidence type="ECO:0000256" key="14">
    <source>
        <dbReference type="ARBA" id="ARBA00022833"/>
    </source>
</evidence>
<dbReference type="EC" id="2.3.2.27" evidence="16"/>
<dbReference type="GeneTree" id="ENSGT00940000155426"/>
<evidence type="ECO:0000256" key="9">
    <source>
        <dbReference type="ARBA" id="ARBA00022679"/>
    </source>
</evidence>
<dbReference type="PROSITE" id="PS50144">
    <property type="entry name" value="MATH"/>
    <property type="match status" value="1"/>
</dbReference>
<dbReference type="OMA" id="FMHLQAL"/>
<reference evidence="21" key="2">
    <citation type="submission" date="2025-08" db="UniProtKB">
        <authorList>
            <consortium name="Ensembl"/>
        </authorList>
    </citation>
    <scope>IDENTIFICATION</scope>
</reference>
<dbReference type="GO" id="GO:0030593">
    <property type="term" value="P:neutrophil chemotaxis"/>
    <property type="evidence" value="ECO:0007669"/>
    <property type="project" value="Ensembl"/>
</dbReference>
<sequence>MSFVLLKYKYPHFKSRKMHMSILKLIQLEFISHFLTSFRLCHLLQMACCESNKGSLEEDSYDGAVGGVLSGCALAMLEKEQESILSPSENPSAFMSSSSLQAAPLQGYDVEFDPPLESKYECPICLMALRNAIQTRCGHRFCKSCIEKSIRDTGQRCPVDNEMLSEDQLFPDNFAKREILSLTVRCPNSGCAEKMELRHLEDHLVHCEFATVPCPQCQQSVKKSHLEEHITVQCQKRPMSCPDCVACFLYEERELHQQQCPFASVKCQYCELELVRDQMESHCDTDCPKAPIACNFSIFGCKERMQRHNLAQHMQEFTQMHMRYMAEFLRGLSLNGTTPKPLRTLGPSLSSEDQGAAASVPACSGSRGAAALSCNSSCAPGPSSEEMQQRLREMDGRLVKQDHQLRELIILKDTQAGQLAELRRRVSMLEDTVKELEAQHCNGIFIWRLKGFSVHLRNQEAGQPVVEHSPGFYTGRPGYKLCLRLHLQTPSAPRCSSYISLFVHTMQGAFDGQLTWPFQGTIRLAILDQGPEGQHHMEAMETKPDLQAFQKPTIQRNPKGFGYVTFMHLSQLSQRAYVKDDTLLIRCEVTPRFDNILHREGPAVQPRGPEAFASRD</sequence>
<dbReference type="GO" id="GO:0005938">
    <property type="term" value="C:cell cortex"/>
    <property type="evidence" value="ECO:0007669"/>
    <property type="project" value="UniProtKB-SubCell"/>
</dbReference>
<keyword evidence="14 16" id="KW-0862">Zinc</keyword>
<evidence type="ECO:0000259" key="20">
    <source>
        <dbReference type="PROSITE" id="PS50145"/>
    </source>
</evidence>
<dbReference type="SMART" id="SM00061">
    <property type="entry name" value="MATH"/>
    <property type="match status" value="1"/>
</dbReference>
<feature type="domain" description="RING-type" evidence="18">
    <location>
        <begin position="122"/>
        <end position="161"/>
    </location>
</feature>
<dbReference type="PROSITE" id="PS00518">
    <property type="entry name" value="ZF_RING_1"/>
    <property type="match status" value="1"/>
</dbReference>
<dbReference type="Ensembl" id="ENSONIT00000049226.1">
    <property type="protein sequence ID" value="ENSONIP00000057481.1"/>
    <property type="gene ID" value="ENSONIG00000040460.1"/>
</dbReference>
<evidence type="ECO:0000259" key="19">
    <source>
        <dbReference type="PROSITE" id="PS50144"/>
    </source>
</evidence>
<dbReference type="SUPFAM" id="SSF57850">
    <property type="entry name" value="RING/U-box"/>
    <property type="match status" value="1"/>
</dbReference>